<evidence type="ECO:0000259" key="9">
    <source>
        <dbReference type="PROSITE" id="PS50885"/>
    </source>
</evidence>
<evidence type="ECO:0000256" key="3">
    <source>
        <dbReference type="ARBA" id="ARBA00022475"/>
    </source>
</evidence>
<dbReference type="SMART" id="SM00267">
    <property type="entry name" value="GGDEF"/>
    <property type="match status" value="1"/>
</dbReference>
<comment type="catalytic activity">
    <reaction evidence="7">
        <text>2 GTP = 3',3'-c-di-GMP + 2 diphosphate</text>
        <dbReference type="Rhea" id="RHEA:24898"/>
        <dbReference type="ChEBI" id="CHEBI:33019"/>
        <dbReference type="ChEBI" id="CHEBI:37565"/>
        <dbReference type="ChEBI" id="CHEBI:58805"/>
        <dbReference type="EC" id="2.7.7.65"/>
    </reaction>
</comment>
<organism evidence="11 12">
    <name type="scientific">Candidatus Accumulibacter contiguus</name>
    <dbReference type="NCBI Taxonomy" id="2954381"/>
    <lineage>
        <taxon>Bacteria</taxon>
        <taxon>Pseudomonadati</taxon>
        <taxon>Pseudomonadota</taxon>
        <taxon>Betaproteobacteria</taxon>
        <taxon>Candidatus Accumulibacter</taxon>
    </lineage>
</organism>
<dbReference type="InterPro" id="IPR043128">
    <property type="entry name" value="Rev_trsase/Diguanyl_cyclase"/>
</dbReference>
<feature type="domain" description="GGDEF" evidence="10">
    <location>
        <begin position="408"/>
        <end position="543"/>
    </location>
</feature>
<dbReference type="CDD" id="cd18774">
    <property type="entry name" value="PDC2_HK_sensor"/>
    <property type="match status" value="1"/>
</dbReference>
<dbReference type="Pfam" id="PF02743">
    <property type="entry name" value="dCache_1"/>
    <property type="match status" value="1"/>
</dbReference>
<dbReference type="CDD" id="cd06225">
    <property type="entry name" value="HAMP"/>
    <property type="match status" value="1"/>
</dbReference>
<proteinExistence type="predicted"/>
<keyword evidence="12" id="KW-1185">Reference proteome</keyword>
<dbReference type="SUPFAM" id="SSF55073">
    <property type="entry name" value="Nucleotide cyclase"/>
    <property type="match status" value="1"/>
</dbReference>
<evidence type="ECO:0000256" key="1">
    <source>
        <dbReference type="ARBA" id="ARBA00004651"/>
    </source>
</evidence>
<keyword evidence="4 8" id="KW-0812">Transmembrane</keyword>
<comment type="caution">
    <text evidence="11">The sequence shown here is derived from an EMBL/GenBank/DDBJ whole genome shotgun (WGS) entry which is preliminary data.</text>
</comment>
<evidence type="ECO:0000313" key="12">
    <source>
        <dbReference type="Proteomes" id="UP000886469"/>
    </source>
</evidence>
<dbReference type="EMBL" id="SPMX01000022">
    <property type="protein sequence ID" value="NMQ05516.1"/>
    <property type="molecule type" value="Genomic_DNA"/>
</dbReference>
<evidence type="ECO:0000256" key="2">
    <source>
        <dbReference type="ARBA" id="ARBA00012528"/>
    </source>
</evidence>
<accession>A0ABX1TAH7</accession>
<dbReference type="PROSITE" id="PS50887">
    <property type="entry name" value="GGDEF"/>
    <property type="match status" value="1"/>
</dbReference>
<evidence type="ECO:0000256" key="8">
    <source>
        <dbReference type="SAM" id="Phobius"/>
    </source>
</evidence>
<dbReference type="SMART" id="SM00304">
    <property type="entry name" value="HAMP"/>
    <property type="match status" value="1"/>
</dbReference>
<dbReference type="SUPFAM" id="SSF158472">
    <property type="entry name" value="HAMP domain-like"/>
    <property type="match status" value="1"/>
</dbReference>
<gene>
    <name evidence="11" type="ORF">E4Q08_09700</name>
</gene>
<dbReference type="InterPro" id="IPR033479">
    <property type="entry name" value="dCache_1"/>
</dbReference>
<dbReference type="Pfam" id="PF00672">
    <property type="entry name" value="HAMP"/>
    <property type="match status" value="1"/>
</dbReference>
<dbReference type="InterPro" id="IPR003660">
    <property type="entry name" value="HAMP_dom"/>
</dbReference>
<dbReference type="PANTHER" id="PTHR45138">
    <property type="entry name" value="REGULATORY COMPONENTS OF SENSORY TRANSDUCTION SYSTEM"/>
    <property type="match status" value="1"/>
</dbReference>
<dbReference type="RefSeq" id="WP_169070243.1">
    <property type="nucleotide sequence ID" value="NZ_JAZKUC010000001.1"/>
</dbReference>
<keyword evidence="5 8" id="KW-1133">Transmembrane helix</keyword>
<dbReference type="Gene3D" id="3.30.450.20">
    <property type="entry name" value="PAS domain"/>
    <property type="match status" value="1"/>
</dbReference>
<dbReference type="Gene3D" id="3.30.70.270">
    <property type="match status" value="1"/>
</dbReference>
<evidence type="ECO:0000256" key="7">
    <source>
        <dbReference type="ARBA" id="ARBA00034247"/>
    </source>
</evidence>
<dbReference type="Gene3D" id="6.10.340.10">
    <property type="match status" value="1"/>
</dbReference>
<sequence>MPIRSTLFRKYTLIFGGLTGGSLLLSGLLGISFAYQESQLSVIKLQREKAEAAATRLGEYLFGIEQRIAVAAMPKRGVSALEQRSADIQILRRTAAIHEILLLDNQGKEYLRTSRRTADIVGSKRDLSTTEFFRQVKSGRSYRSPIYFRDGSLYMTIAMAVGPEEAGITVAEVDLEFLLDGITRVKVGDSGHAYAVDSEGRLIAHPDIGLVLRNTSMAALPQVQAAIKGQAQGGEASAQARNHDGEPVLTAFGTIPQLGWFVFVEEPLAEAYRPLYAQAIRSGSLVLIGMLLTVFACVALVRRVVKPIHALQDGATLIGRGVLDHRITVRTGDELEDLANGFNRMAEQLQKSYAMLEGKVSERTLELEEANNKLAALSTTDALTGLANRRRFDEVLASEWSRAARIGQPLALGLLDVDWFKAYNDRYGHQAGDECLRQVASVLSSKICRTGDLVARYGGEEFVFIAPATDAEQALSMARKVCQALQDLELPHAMSGFGCVTASVGVASIVPEVKGAPDILVAAADMAMYRAKEQGRNQAVLGG</sequence>
<evidence type="ECO:0000259" key="10">
    <source>
        <dbReference type="PROSITE" id="PS50887"/>
    </source>
</evidence>
<evidence type="ECO:0000256" key="4">
    <source>
        <dbReference type="ARBA" id="ARBA00022692"/>
    </source>
</evidence>
<dbReference type="InterPro" id="IPR029787">
    <property type="entry name" value="Nucleotide_cyclase"/>
</dbReference>
<reference evidence="11" key="1">
    <citation type="submission" date="2019-03" db="EMBL/GenBank/DDBJ databases">
        <title>Metabolic reconstructions from genomes of highly enriched 'Candidatus Accumulibacter' and 'Candidatus Competibacter' bioreactor populations.</title>
        <authorList>
            <person name="Annavajhala M.K."/>
            <person name="Welles L."/>
            <person name="Abbas B."/>
            <person name="Sorokin D."/>
            <person name="Park H."/>
            <person name="Van Loosdrecht M."/>
            <person name="Chandran K."/>
        </authorList>
    </citation>
    <scope>NUCLEOTIDE SEQUENCE</scope>
    <source>
        <strain evidence="11">SBR_L</strain>
    </source>
</reference>
<dbReference type="PROSITE" id="PS50885">
    <property type="entry name" value="HAMP"/>
    <property type="match status" value="1"/>
</dbReference>
<name>A0ABX1TAH7_9PROT</name>
<keyword evidence="6 8" id="KW-0472">Membrane</keyword>
<dbReference type="PANTHER" id="PTHR45138:SF9">
    <property type="entry name" value="DIGUANYLATE CYCLASE DGCM-RELATED"/>
    <property type="match status" value="1"/>
</dbReference>
<feature type="transmembrane region" description="Helical" evidence="8">
    <location>
        <begin position="12"/>
        <end position="35"/>
    </location>
</feature>
<dbReference type="InterPro" id="IPR000160">
    <property type="entry name" value="GGDEF_dom"/>
</dbReference>
<protein>
    <recommendedName>
        <fullName evidence="2">diguanylate cyclase</fullName>
        <ecNumber evidence="2">2.7.7.65</ecNumber>
    </recommendedName>
</protein>
<dbReference type="CDD" id="cd01949">
    <property type="entry name" value="GGDEF"/>
    <property type="match status" value="1"/>
</dbReference>
<keyword evidence="3" id="KW-1003">Cell membrane</keyword>
<dbReference type="Proteomes" id="UP000886469">
    <property type="component" value="Unassembled WGS sequence"/>
</dbReference>
<evidence type="ECO:0000256" key="5">
    <source>
        <dbReference type="ARBA" id="ARBA00022989"/>
    </source>
</evidence>
<evidence type="ECO:0000313" key="11">
    <source>
        <dbReference type="EMBL" id="NMQ05516.1"/>
    </source>
</evidence>
<feature type="domain" description="HAMP" evidence="9">
    <location>
        <begin position="302"/>
        <end position="354"/>
    </location>
</feature>
<dbReference type="InterPro" id="IPR050469">
    <property type="entry name" value="Diguanylate_Cyclase"/>
</dbReference>
<comment type="subcellular location">
    <subcellularLocation>
        <location evidence="1">Cell membrane</location>
        <topology evidence="1">Multi-pass membrane protein</topology>
    </subcellularLocation>
</comment>
<dbReference type="EC" id="2.7.7.65" evidence="2"/>
<evidence type="ECO:0000256" key="6">
    <source>
        <dbReference type="ARBA" id="ARBA00023136"/>
    </source>
</evidence>
<dbReference type="NCBIfam" id="TIGR00254">
    <property type="entry name" value="GGDEF"/>
    <property type="match status" value="1"/>
</dbReference>
<dbReference type="Pfam" id="PF00990">
    <property type="entry name" value="GGDEF"/>
    <property type="match status" value="1"/>
</dbReference>